<gene>
    <name evidence="3" type="ORF">CINCED_3A009044</name>
</gene>
<feature type="non-terminal residue" evidence="3">
    <location>
        <position position="525"/>
    </location>
</feature>
<name>A0A5E4NTR0_9HEMI</name>
<evidence type="ECO:0000313" key="4">
    <source>
        <dbReference type="Proteomes" id="UP000325440"/>
    </source>
</evidence>
<evidence type="ECO:0000259" key="2">
    <source>
        <dbReference type="Pfam" id="PF12510"/>
    </source>
</evidence>
<dbReference type="OrthoDB" id="6381429at2759"/>
<evidence type="ECO:0000313" key="3">
    <source>
        <dbReference type="EMBL" id="VVC46404.1"/>
    </source>
</evidence>
<reference evidence="3 4" key="1">
    <citation type="submission" date="2019-08" db="EMBL/GenBank/DDBJ databases">
        <authorList>
            <person name="Alioto T."/>
            <person name="Alioto T."/>
            <person name="Gomez Garrido J."/>
        </authorList>
    </citation>
    <scope>NUCLEOTIDE SEQUENCE [LARGE SCALE GENOMIC DNA]</scope>
</reference>
<feature type="compositionally biased region" description="Basic and acidic residues" evidence="1">
    <location>
        <begin position="367"/>
        <end position="385"/>
    </location>
</feature>
<feature type="region of interest" description="Disordered" evidence="1">
    <location>
        <begin position="367"/>
        <end position="396"/>
    </location>
</feature>
<accession>A0A5E4NTR0</accession>
<dbReference type="Pfam" id="PF12510">
    <property type="entry name" value="Smoothelin"/>
    <property type="match status" value="1"/>
</dbReference>
<organism evidence="3 4">
    <name type="scientific">Cinara cedri</name>
    <dbReference type="NCBI Taxonomy" id="506608"/>
    <lineage>
        <taxon>Eukaryota</taxon>
        <taxon>Metazoa</taxon>
        <taxon>Ecdysozoa</taxon>
        <taxon>Arthropoda</taxon>
        <taxon>Hexapoda</taxon>
        <taxon>Insecta</taxon>
        <taxon>Pterygota</taxon>
        <taxon>Neoptera</taxon>
        <taxon>Paraneoptera</taxon>
        <taxon>Hemiptera</taxon>
        <taxon>Sternorrhyncha</taxon>
        <taxon>Aphidomorpha</taxon>
        <taxon>Aphidoidea</taxon>
        <taxon>Aphididae</taxon>
        <taxon>Lachninae</taxon>
        <taxon>Cinara</taxon>
    </lineage>
</organism>
<dbReference type="InterPro" id="IPR022189">
    <property type="entry name" value="SMTN"/>
</dbReference>
<proteinExistence type="predicted"/>
<feature type="domain" description="Smoothelin" evidence="2">
    <location>
        <begin position="250"/>
        <end position="292"/>
    </location>
</feature>
<evidence type="ECO:0000256" key="1">
    <source>
        <dbReference type="SAM" id="MobiDB-lite"/>
    </source>
</evidence>
<feature type="region of interest" description="Disordered" evidence="1">
    <location>
        <begin position="499"/>
        <end position="525"/>
    </location>
</feature>
<dbReference type="Proteomes" id="UP000325440">
    <property type="component" value="Unassembled WGS sequence"/>
</dbReference>
<protein>
    <submittedName>
        <fullName evidence="3">Smoothelin</fullName>
    </submittedName>
</protein>
<feature type="region of interest" description="Disordered" evidence="1">
    <location>
        <begin position="412"/>
        <end position="434"/>
    </location>
</feature>
<dbReference type="EMBL" id="CABPRJ010002495">
    <property type="protein sequence ID" value="VVC46404.1"/>
    <property type="molecule type" value="Genomic_DNA"/>
</dbReference>
<keyword evidence="4" id="KW-1185">Reference proteome</keyword>
<dbReference type="AlphaFoldDB" id="A0A5E4NTR0"/>
<feature type="compositionally biased region" description="Polar residues" evidence="1">
    <location>
        <begin position="502"/>
        <end position="519"/>
    </location>
</feature>
<sequence>MATKLGSDISLIQHEDVLLEMLRQTEDFGKKKEIRMRIHELRKQRLNEFYTREMIQIKTTSKRSSTESITDQKFMTMKTKVIGDSESPTEVYQKKSNANTNFPVKEVKSKKKFNIVKQSTIINRTSTIIPQDKSPVPDVKPKEKSPVKLRENCSVKEIKPSFEDDIKKIDIEVHDTATETLERSTTKSPERKLLIDFKVDTSRNYHEQYTATTTKQRTTTTAETEFGVTTKPALVPKDTPTIIQSTKIHITDDEMQIEKIFDLQILEIMLEKIAGYDRKRRIIAQIRIVKRQLEPSKIGKDTTNTISRVSKTVRDGSPAKLQKRNNSKTVHEVDFVNSNQIDNKSVGGKNTKDKFESILKIFRQESFDQNSRRSSKESNGYEKIEGSPQSTPRSNFVRGDSIKALQHKFQQATVSSSFKQNNSTKSKSPNTVRQTKVQTVINKLNLSKTDDSIFLHNNSKATGIQDHLCPLTSEDIEARALSNKILGASVIPHGMEQGEMSPISNQTATKSSASLINQVEKQRAQ</sequence>